<accession>A0ABR5YZ60</accession>
<dbReference type="EMBL" id="JAAMRF010000003">
    <property type="protein sequence ID" value="MBA1273198.1"/>
    <property type="molecule type" value="Genomic_DNA"/>
</dbReference>
<feature type="transmembrane region" description="Helical" evidence="1">
    <location>
        <begin position="36"/>
        <end position="56"/>
    </location>
</feature>
<dbReference type="Proteomes" id="UP000786387">
    <property type="component" value="Unassembled WGS sequence"/>
</dbReference>
<reference evidence="2 3" key="1">
    <citation type="submission" date="2020-02" db="EMBL/GenBank/DDBJ databases">
        <title>Synteny-based analysis reveals conserved mechanism for high triclosan tolerance in Pseudomonas, as well as instances of horizontal transfer.</title>
        <authorList>
            <person name="Mcfarland A.G."/>
            <person name="Bertucci H.K."/>
            <person name="Litmann E."/>
            <person name="Shen J."/>
            <person name="Huttenhower C."/>
            <person name="Hartmann E.M."/>
        </authorList>
    </citation>
    <scope>NUCLEOTIDE SEQUENCE [LARGE SCALE GENOMIC DNA]</scope>
    <source>
        <strain evidence="2 3">115A1</strain>
    </source>
</reference>
<evidence type="ECO:0000256" key="1">
    <source>
        <dbReference type="SAM" id="Phobius"/>
    </source>
</evidence>
<organism evidence="2 3">
    <name type="scientific">Stutzerimonas azotifigens</name>
    <dbReference type="NCBI Taxonomy" id="291995"/>
    <lineage>
        <taxon>Bacteria</taxon>
        <taxon>Pseudomonadati</taxon>
        <taxon>Pseudomonadota</taxon>
        <taxon>Gammaproteobacteria</taxon>
        <taxon>Pseudomonadales</taxon>
        <taxon>Pseudomonadaceae</taxon>
        <taxon>Stutzerimonas</taxon>
    </lineage>
</organism>
<dbReference type="RefSeq" id="WP_181070129.1">
    <property type="nucleotide sequence ID" value="NZ_JAAMRF010000003.1"/>
</dbReference>
<gene>
    <name evidence="2" type="ORF">G7026_07520</name>
</gene>
<feature type="transmembrane region" description="Helical" evidence="1">
    <location>
        <begin position="188"/>
        <end position="206"/>
    </location>
</feature>
<evidence type="ECO:0000313" key="2">
    <source>
        <dbReference type="EMBL" id="MBA1273198.1"/>
    </source>
</evidence>
<comment type="caution">
    <text evidence="2">The sequence shown here is derived from an EMBL/GenBank/DDBJ whole genome shotgun (WGS) entry which is preliminary data.</text>
</comment>
<keyword evidence="1" id="KW-0812">Transmembrane</keyword>
<proteinExistence type="predicted"/>
<evidence type="ECO:0000313" key="3">
    <source>
        <dbReference type="Proteomes" id="UP000786387"/>
    </source>
</evidence>
<dbReference type="Pfam" id="PF09997">
    <property type="entry name" value="DUF2238"/>
    <property type="match status" value="1"/>
</dbReference>
<dbReference type="InterPro" id="IPR058534">
    <property type="entry name" value="YjdF"/>
</dbReference>
<name>A0ABR5YZ60_9GAMM</name>
<keyword evidence="1" id="KW-1133">Transmembrane helix</keyword>
<keyword evidence="3" id="KW-1185">Reference proteome</keyword>
<dbReference type="InterPro" id="IPR014509">
    <property type="entry name" value="YjdF-like"/>
</dbReference>
<feature type="transmembrane region" description="Helical" evidence="1">
    <location>
        <begin position="63"/>
        <end position="81"/>
    </location>
</feature>
<keyword evidence="1" id="KW-0472">Membrane</keyword>
<protein>
    <submittedName>
        <fullName evidence="2">DUF2238 domain-containing protein</fullName>
    </submittedName>
</protein>
<sequence>MGIDQRHRHYLLTLVGLFLLVWAVLAIEPSNRHDWLLENLLVVGLAAALLSGHKYYLPSRSAATLIFLYLCIHQLGAHYTYAKVPYDDWWRALTGNSLDQQMGWERNQFDRLAHFSYGLLLAYPIREVLIRLGLRPGLWSLILPVDIVLSTSAIYELVEWAGAEMLGGGLGRTFLATQDDRWDPQKDMALAAGGAVIAMVVTAFAARARRSKHGSG</sequence>
<dbReference type="PIRSF" id="PIRSF020606">
    <property type="entry name" value="UCP020606"/>
    <property type="match status" value="1"/>
</dbReference>